<organism evidence="1 2">
    <name type="scientific">Lentinus brumalis</name>
    <dbReference type="NCBI Taxonomy" id="2498619"/>
    <lineage>
        <taxon>Eukaryota</taxon>
        <taxon>Fungi</taxon>
        <taxon>Dikarya</taxon>
        <taxon>Basidiomycota</taxon>
        <taxon>Agaricomycotina</taxon>
        <taxon>Agaricomycetes</taxon>
        <taxon>Polyporales</taxon>
        <taxon>Polyporaceae</taxon>
        <taxon>Lentinus</taxon>
    </lineage>
</organism>
<reference evidence="1 2" key="1">
    <citation type="journal article" date="2018" name="Biotechnol. Biofuels">
        <title>Integrative visual omics of the white-rot fungus Polyporus brumalis exposes the biotechnological potential of its oxidative enzymes for delignifying raw plant biomass.</title>
        <authorList>
            <person name="Miyauchi S."/>
            <person name="Rancon A."/>
            <person name="Drula E."/>
            <person name="Hage H."/>
            <person name="Chaduli D."/>
            <person name="Favel A."/>
            <person name="Grisel S."/>
            <person name="Henrissat B."/>
            <person name="Herpoel-Gimbert I."/>
            <person name="Ruiz-Duenas F.J."/>
            <person name="Chevret D."/>
            <person name="Hainaut M."/>
            <person name="Lin J."/>
            <person name="Wang M."/>
            <person name="Pangilinan J."/>
            <person name="Lipzen A."/>
            <person name="Lesage-Meessen L."/>
            <person name="Navarro D."/>
            <person name="Riley R."/>
            <person name="Grigoriev I.V."/>
            <person name="Zhou S."/>
            <person name="Raouche S."/>
            <person name="Rosso M.N."/>
        </authorList>
    </citation>
    <scope>NUCLEOTIDE SEQUENCE [LARGE SCALE GENOMIC DNA]</scope>
    <source>
        <strain evidence="1 2">BRFM 1820</strain>
    </source>
</reference>
<accession>A0A371CTM7</accession>
<dbReference type="Proteomes" id="UP000256964">
    <property type="component" value="Unassembled WGS sequence"/>
</dbReference>
<dbReference type="EMBL" id="KZ857462">
    <property type="protein sequence ID" value="RDX43622.1"/>
    <property type="molecule type" value="Genomic_DNA"/>
</dbReference>
<dbReference type="AlphaFoldDB" id="A0A371CTM7"/>
<protein>
    <submittedName>
        <fullName evidence="1">Uncharacterized protein</fullName>
    </submittedName>
</protein>
<evidence type="ECO:0000313" key="1">
    <source>
        <dbReference type="EMBL" id="RDX43622.1"/>
    </source>
</evidence>
<keyword evidence="2" id="KW-1185">Reference proteome</keyword>
<name>A0A371CTM7_9APHY</name>
<sequence length="173" mass="18925">MQDRSARVFCSQLIWTRHASESLIYFAAEALRHNVIGDPQFARVPDAPRSGGTMAMASCCAGAVVKCGTQNNVIGTSRLTVSTGHRVPKTSIPHTYSRPILLVPSFASALRPVIVPIRGRPSPPIVHGVGLIRSISRPVPRIRRVVQIDADDAVRDCRIATCPYERHPSQRRA</sequence>
<gene>
    <name evidence="1" type="ORF">OH76DRAFT_1192366</name>
</gene>
<proteinExistence type="predicted"/>
<evidence type="ECO:0000313" key="2">
    <source>
        <dbReference type="Proteomes" id="UP000256964"/>
    </source>
</evidence>